<sequence>MGSTSAVSISESKFTECHTLDEDYVEHNDPANPGAEPNLVHTRGVTYCSCANGSGASVNARRLTPSPSRPVASRISWHLAIGRRRCCHWLVHFRCIRQGIVLQELSVGTRQCAGVMESGSSTSNVAITRFLNCSFIGCCDSKAETTIVVGLDGSSTQTLEISKSYVIQILRQTRRLLLLSGSFASPSDLVTFSDCCFLSASPHLLHQRFRKMDWVRNSSSVEGRGWRRGGFGDVWASDRKCLTLRHAATLCRATEGTEDMISVIVGEGNIQKRRSLSGTLSITSVSFFSNENQATLSSPIISIAAGSATLDSCDLHALLFSNKEASIDVSSDSIVASSGSVELVDCSLSNIALTLSLLRGSGDLSLGGCTFTSLFRSVHTEDYSHVFDVTISEVKSQRIWKSTSNSKTLFVSCSSKEDGGGLKMCVSGSGVVELAEVHISKCSSFGNGGALLIEVASRFAGAISFASVEFGTGDDKNTATLGTDLFVTAADLSTLINTEGFLTLRPALPQDGTFGKEEKNELMGKAGDKAIESLLFIWYPHTSGDKHVEGTTGEDHENYGLLQLHCLSLSTTYRSLNETNQTISIDSSFTLADSIAARSTGFVLTSTLPTPPTLTIASVFSFLVSVGPTELSSLSFVPKEETGSTLLFSISDSGTLLVRSCSFSSFQSTSSPSILFGSVGFDQSVSLDSITFTSCSSSGQVSSGVISLSLRRLLALHQRVDHNHNLLLSTADSDFLFLSRPTFTQYYVSTALSLAWNKDDTTARSFVGKEGSHSPNVPLYLFLADLDSEGHLSNASSDISMITRLSSVASPSVQLDTDLTQTASQSFISVLTIQNDRMLIIADPSTELVSSDSLQSVLATGQLKMEGSTILLKEGTISGCIVKISEAVEVDSNGETFTKCGHFLLFCSSMELGVNRLVGADLEKIRVMESIQMDFVVSLEGDITICGSTKESTLLFTPTGRFENELHNGIASSLSIDSLIISFPSTAPSNPLFVSSCGLSPSPPARSPHRFRSLRV</sequence>
<proteinExistence type="predicted"/>
<keyword evidence="2" id="KW-1185">Reference proteome</keyword>
<organism evidence="1 2">
    <name type="scientific">Blattamonas nauphoetae</name>
    <dbReference type="NCBI Taxonomy" id="2049346"/>
    <lineage>
        <taxon>Eukaryota</taxon>
        <taxon>Metamonada</taxon>
        <taxon>Preaxostyla</taxon>
        <taxon>Oxymonadida</taxon>
        <taxon>Blattamonas</taxon>
    </lineage>
</organism>
<dbReference type="EMBL" id="JARBJD010000343">
    <property type="protein sequence ID" value="KAK2943496.1"/>
    <property type="molecule type" value="Genomic_DNA"/>
</dbReference>
<reference evidence="1 2" key="1">
    <citation type="journal article" date="2022" name="bioRxiv">
        <title>Genomics of Preaxostyla Flagellates Illuminates Evolutionary Transitions and the Path Towards Mitochondrial Loss.</title>
        <authorList>
            <person name="Novak L.V.F."/>
            <person name="Treitli S.C."/>
            <person name="Pyrih J."/>
            <person name="Halakuc P."/>
            <person name="Pipaliya S.V."/>
            <person name="Vacek V."/>
            <person name="Brzon O."/>
            <person name="Soukal P."/>
            <person name="Eme L."/>
            <person name="Dacks J.B."/>
            <person name="Karnkowska A."/>
            <person name="Elias M."/>
            <person name="Hampl V."/>
        </authorList>
    </citation>
    <scope>NUCLEOTIDE SEQUENCE [LARGE SCALE GENOMIC DNA]</scope>
    <source>
        <strain evidence="1">NAU3</strain>
        <tissue evidence="1">Gut</tissue>
    </source>
</reference>
<gene>
    <name evidence="1" type="ORF">BLNAU_21565</name>
</gene>
<name>A0ABQ9WYL6_9EUKA</name>
<accession>A0ABQ9WYL6</accession>
<protein>
    <submittedName>
        <fullName evidence="1">Uncharacterized protein</fullName>
    </submittedName>
</protein>
<comment type="caution">
    <text evidence="1">The sequence shown here is derived from an EMBL/GenBank/DDBJ whole genome shotgun (WGS) entry which is preliminary data.</text>
</comment>
<dbReference type="Proteomes" id="UP001281761">
    <property type="component" value="Unassembled WGS sequence"/>
</dbReference>
<evidence type="ECO:0000313" key="2">
    <source>
        <dbReference type="Proteomes" id="UP001281761"/>
    </source>
</evidence>
<evidence type="ECO:0000313" key="1">
    <source>
        <dbReference type="EMBL" id="KAK2943496.1"/>
    </source>
</evidence>